<proteinExistence type="predicted"/>
<accession>A0ABW8TLL5</accession>
<evidence type="ECO:0000313" key="3">
    <source>
        <dbReference type="Proteomes" id="UP001623592"/>
    </source>
</evidence>
<protein>
    <submittedName>
        <fullName evidence="2">YesL family protein</fullName>
    </submittedName>
</protein>
<feature type="transmembrane region" description="Helical" evidence="1">
    <location>
        <begin position="97"/>
        <end position="117"/>
    </location>
</feature>
<comment type="caution">
    <text evidence="2">The sequence shown here is derived from an EMBL/GenBank/DDBJ whole genome shotgun (WGS) entry which is preliminary data.</text>
</comment>
<dbReference type="Proteomes" id="UP001623592">
    <property type="component" value="Unassembled WGS sequence"/>
</dbReference>
<sequence length="231" mass="26742">MKKKDFFNRPVYIALSYVYYFFAANVLFLISNLVFIIVYLAAEPNIYSYMLLFITAIPFGPSISALLSIMGKLLKEKEIDVWKDYSRAYKDNFKQAFKIWIFLLLAMGILMVDIRVVSSIPSYKFVGAFFLGIMLILMLITLYAFPILSRFYMKTVDIIRASMYFSIRRLPTTAVKIVIIIGTFYLLKYLGFFGFMFFTSIIAYLIMFYDRGALAELEDKLKKDGTAKANA</sequence>
<name>A0ABW8TLL5_9CLOT</name>
<keyword evidence="1" id="KW-1133">Transmembrane helix</keyword>
<evidence type="ECO:0000256" key="1">
    <source>
        <dbReference type="SAM" id="Phobius"/>
    </source>
</evidence>
<dbReference type="RefSeq" id="WP_406789900.1">
    <property type="nucleotide sequence ID" value="NZ_JBJIAA010000029.1"/>
</dbReference>
<organism evidence="2 3">
    <name type="scientific">Clostridium neuense</name>
    <dbReference type="NCBI Taxonomy" id="1728934"/>
    <lineage>
        <taxon>Bacteria</taxon>
        <taxon>Bacillati</taxon>
        <taxon>Bacillota</taxon>
        <taxon>Clostridia</taxon>
        <taxon>Eubacteriales</taxon>
        <taxon>Clostridiaceae</taxon>
        <taxon>Clostridium</taxon>
    </lineage>
</organism>
<keyword evidence="1" id="KW-0472">Membrane</keyword>
<dbReference type="InterPro" id="IPR006938">
    <property type="entry name" value="DUF624"/>
</dbReference>
<gene>
    <name evidence="2" type="ORF">ACJDT4_22760</name>
</gene>
<feature type="transmembrane region" description="Helical" evidence="1">
    <location>
        <begin position="192"/>
        <end position="209"/>
    </location>
</feature>
<dbReference type="EMBL" id="JBJIAA010000029">
    <property type="protein sequence ID" value="MFL0253232.1"/>
    <property type="molecule type" value="Genomic_DNA"/>
</dbReference>
<feature type="transmembrane region" description="Helical" evidence="1">
    <location>
        <begin position="46"/>
        <end position="67"/>
    </location>
</feature>
<keyword evidence="1" id="KW-0812">Transmembrane</keyword>
<dbReference type="Pfam" id="PF04854">
    <property type="entry name" value="DUF624"/>
    <property type="match status" value="1"/>
</dbReference>
<evidence type="ECO:0000313" key="2">
    <source>
        <dbReference type="EMBL" id="MFL0253232.1"/>
    </source>
</evidence>
<reference evidence="2 3" key="1">
    <citation type="submission" date="2024-11" db="EMBL/GenBank/DDBJ databases">
        <authorList>
            <person name="Heng Y.C."/>
            <person name="Lim A.C.H."/>
            <person name="Lee J.K.Y."/>
            <person name="Kittelmann S."/>
        </authorList>
    </citation>
    <scope>NUCLEOTIDE SEQUENCE [LARGE SCALE GENOMIC DNA]</scope>
    <source>
        <strain evidence="2 3">WILCCON 0114</strain>
    </source>
</reference>
<keyword evidence="3" id="KW-1185">Reference proteome</keyword>
<feature type="transmembrane region" description="Helical" evidence="1">
    <location>
        <begin position="166"/>
        <end position="186"/>
    </location>
</feature>
<feature type="transmembrane region" description="Helical" evidence="1">
    <location>
        <begin position="123"/>
        <end position="145"/>
    </location>
</feature>
<feature type="transmembrane region" description="Helical" evidence="1">
    <location>
        <begin position="12"/>
        <end position="40"/>
    </location>
</feature>